<dbReference type="PANTHER" id="PTHR24305">
    <property type="entry name" value="CYTOCHROME P450"/>
    <property type="match status" value="1"/>
</dbReference>
<dbReference type="Gene3D" id="1.10.630.10">
    <property type="entry name" value="Cytochrome P450"/>
    <property type="match status" value="1"/>
</dbReference>
<evidence type="ECO:0000256" key="1">
    <source>
        <dbReference type="ARBA" id="ARBA00001971"/>
    </source>
</evidence>
<organism evidence="10 11">
    <name type="scientific">Pyrenophora teres f. teres</name>
    <dbReference type="NCBI Taxonomy" id="97479"/>
    <lineage>
        <taxon>Eukaryota</taxon>
        <taxon>Fungi</taxon>
        <taxon>Dikarya</taxon>
        <taxon>Ascomycota</taxon>
        <taxon>Pezizomycotina</taxon>
        <taxon>Dothideomycetes</taxon>
        <taxon>Pleosporomycetidae</taxon>
        <taxon>Pleosporales</taxon>
        <taxon>Pleosporineae</taxon>
        <taxon>Pleosporaceae</taxon>
        <taxon>Pyrenophora</taxon>
    </lineage>
</organism>
<dbReference type="PANTHER" id="PTHR24305:SF237">
    <property type="entry name" value="CYTOCHROME P450 MONOOXYGENASE ATNE-RELATED"/>
    <property type="match status" value="1"/>
</dbReference>
<sequence length="557" mass="63045">MASERAITQLQGVQTLALGFSLLVSYIIGTVIYRLYFHPLAKYPGPILAKISSFPSWWHTRKQHRHLWMLSLQDQYGQYMIFLQPTVCEGLLTPTGPEFRYQPNAVCINTPDGQRQIYGHRGNVRKGDSYVIWRRTVDALNTWNSTSNEIHARKRRVLNYAFSESAIRTAEPFIHTNIDRWIELLGQHKTEGSEWSDSIDMSPQTSYLVFDILGDLCFGKCFDMKEPGSDLKNVPETLTGYIKALAPVAWAPWISIWIWLKPRGLDKLLARAAPIDVRSWYQFVASCQTARAQQQVEYEKAPKSDGRKDFFHYLWQAKDPETGFGYSLPELNAEIGLLIVAGSDTTATVLSALFFYLTRNPSVQEKLTKEILNEFPDYEDIKGGNRLTSCRYLTAFIQEGMRMAPPFSATPSRQALDGGITVNNNYLPKGTLVSTAIWAAQYNPSSYSAPYAFRPERWIVGEAGSTQESVALAESAFCAFSSGPRGCVGKNIAWLEMRIVIAKFIWTFEVIKDPESNLGGGSKGGEWGRTREDQYQLWDMSVAHRVGPKVLLKKREH</sequence>
<dbReference type="Pfam" id="PF00067">
    <property type="entry name" value="p450"/>
    <property type="match status" value="1"/>
</dbReference>
<reference evidence="10" key="1">
    <citation type="submission" date="2021-02" db="EMBL/GenBank/DDBJ databases">
        <authorList>
            <person name="Syme A R."/>
            <person name="Syme A R."/>
            <person name="Moolhuijzen P."/>
        </authorList>
    </citation>
    <scope>NUCLEOTIDE SEQUENCE</scope>
    <source>
        <strain evidence="10">W1-1</strain>
    </source>
</reference>
<dbReference type="InterPro" id="IPR036396">
    <property type="entry name" value="Cyt_P450_sf"/>
</dbReference>
<dbReference type="SUPFAM" id="SSF48264">
    <property type="entry name" value="Cytochrome P450"/>
    <property type="match status" value="1"/>
</dbReference>
<gene>
    <name evidence="10" type="ORF">PTTW11_02250</name>
</gene>
<dbReference type="AlphaFoldDB" id="A0A6S6VDW9"/>
<dbReference type="CDD" id="cd11061">
    <property type="entry name" value="CYP67-like"/>
    <property type="match status" value="1"/>
</dbReference>
<evidence type="ECO:0000256" key="5">
    <source>
        <dbReference type="ARBA" id="ARBA00023002"/>
    </source>
</evidence>
<comment type="similarity">
    <text evidence="2 9">Belongs to the cytochrome P450 family.</text>
</comment>
<dbReference type="EMBL" id="HG992978">
    <property type="protein sequence ID" value="CAE7011784.1"/>
    <property type="molecule type" value="Genomic_DNA"/>
</dbReference>
<evidence type="ECO:0000256" key="6">
    <source>
        <dbReference type="ARBA" id="ARBA00023004"/>
    </source>
</evidence>
<dbReference type="GO" id="GO:0020037">
    <property type="term" value="F:heme binding"/>
    <property type="evidence" value="ECO:0007669"/>
    <property type="project" value="InterPro"/>
</dbReference>
<evidence type="ECO:0000313" key="11">
    <source>
        <dbReference type="Proteomes" id="UP000472372"/>
    </source>
</evidence>
<dbReference type="PRINTS" id="PR00385">
    <property type="entry name" value="P450"/>
</dbReference>
<name>A0A6S6VDW9_9PLEO</name>
<dbReference type="GO" id="GO:0005506">
    <property type="term" value="F:iron ion binding"/>
    <property type="evidence" value="ECO:0007669"/>
    <property type="project" value="InterPro"/>
</dbReference>
<evidence type="ECO:0000256" key="3">
    <source>
        <dbReference type="ARBA" id="ARBA00022617"/>
    </source>
</evidence>
<dbReference type="InterPro" id="IPR017972">
    <property type="entry name" value="Cyt_P450_CS"/>
</dbReference>
<comment type="cofactor">
    <cofactor evidence="1 8">
        <name>heme</name>
        <dbReference type="ChEBI" id="CHEBI:30413"/>
    </cofactor>
</comment>
<protein>
    <submittedName>
        <fullName evidence="10">Cytochrome P450 67</fullName>
    </submittedName>
</protein>
<dbReference type="GO" id="GO:0004497">
    <property type="term" value="F:monooxygenase activity"/>
    <property type="evidence" value="ECO:0007669"/>
    <property type="project" value="UniProtKB-KW"/>
</dbReference>
<evidence type="ECO:0000256" key="4">
    <source>
        <dbReference type="ARBA" id="ARBA00022723"/>
    </source>
</evidence>
<dbReference type="GO" id="GO:0016705">
    <property type="term" value="F:oxidoreductase activity, acting on paired donors, with incorporation or reduction of molecular oxygen"/>
    <property type="evidence" value="ECO:0007669"/>
    <property type="project" value="InterPro"/>
</dbReference>
<dbReference type="Proteomes" id="UP000472372">
    <property type="component" value="Chromosome 2"/>
</dbReference>
<dbReference type="InterPro" id="IPR002401">
    <property type="entry name" value="Cyt_P450_E_grp-I"/>
</dbReference>
<dbReference type="PROSITE" id="PS00086">
    <property type="entry name" value="CYTOCHROME_P450"/>
    <property type="match status" value="1"/>
</dbReference>
<keyword evidence="5 9" id="KW-0560">Oxidoreductase</keyword>
<evidence type="ECO:0000256" key="7">
    <source>
        <dbReference type="ARBA" id="ARBA00023033"/>
    </source>
</evidence>
<keyword evidence="7 9" id="KW-0503">Monooxygenase</keyword>
<evidence type="ECO:0000256" key="9">
    <source>
        <dbReference type="RuleBase" id="RU000461"/>
    </source>
</evidence>
<dbReference type="PRINTS" id="PR00463">
    <property type="entry name" value="EP450I"/>
</dbReference>
<proteinExistence type="inferred from homology"/>
<keyword evidence="4 8" id="KW-0479">Metal-binding</keyword>
<accession>A0A6S6VDW9</accession>
<keyword evidence="3 8" id="KW-0349">Heme</keyword>
<evidence type="ECO:0000256" key="2">
    <source>
        <dbReference type="ARBA" id="ARBA00010617"/>
    </source>
</evidence>
<keyword evidence="6 8" id="KW-0408">Iron</keyword>
<dbReference type="InterPro" id="IPR050121">
    <property type="entry name" value="Cytochrome_P450_monoxygenase"/>
</dbReference>
<feature type="binding site" description="axial binding residue" evidence="8">
    <location>
        <position position="487"/>
    </location>
    <ligand>
        <name>heme</name>
        <dbReference type="ChEBI" id="CHEBI:30413"/>
    </ligand>
    <ligandPart>
        <name>Fe</name>
        <dbReference type="ChEBI" id="CHEBI:18248"/>
    </ligandPart>
</feature>
<evidence type="ECO:0000256" key="8">
    <source>
        <dbReference type="PIRSR" id="PIRSR602401-1"/>
    </source>
</evidence>
<evidence type="ECO:0000313" key="10">
    <source>
        <dbReference type="EMBL" id="CAE7011784.1"/>
    </source>
</evidence>
<dbReference type="InterPro" id="IPR001128">
    <property type="entry name" value="Cyt_P450"/>
</dbReference>